<dbReference type="GO" id="GO:0008703">
    <property type="term" value="F:5-amino-6-(5-phosphoribosylamino)uracil reductase activity"/>
    <property type="evidence" value="ECO:0007669"/>
    <property type="project" value="UniProtKB-EC"/>
</dbReference>
<dbReference type="AlphaFoldDB" id="A0A2S0NHW6"/>
<dbReference type="InterPro" id="IPR016193">
    <property type="entry name" value="Cytidine_deaminase-like"/>
</dbReference>
<feature type="binding site" evidence="14">
    <location>
        <position position="199"/>
    </location>
    <ligand>
        <name>NADP(+)</name>
        <dbReference type="ChEBI" id="CHEBI:58349"/>
    </ligand>
</feature>
<evidence type="ECO:0000256" key="7">
    <source>
        <dbReference type="ARBA" id="ARBA00022723"/>
    </source>
</evidence>
<gene>
    <name evidence="17" type="primary">ribD</name>
    <name evidence="17" type="ORF">C6569_04155</name>
</gene>
<comment type="function">
    <text evidence="1 12">Converts 2,5-diamino-6-(ribosylamino)-4(3h)-pyrimidinone 5'-phosphate into 5-amino-6-(ribosylamino)-2,4(1h,3h)-pyrimidinedione 5'-phosphate.</text>
</comment>
<evidence type="ECO:0000256" key="8">
    <source>
        <dbReference type="ARBA" id="ARBA00022833"/>
    </source>
</evidence>
<dbReference type="InterPro" id="IPR002125">
    <property type="entry name" value="CMP_dCMP_dom"/>
</dbReference>
<keyword evidence="18" id="KW-1185">Reference proteome</keyword>
<feature type="binding site" evidence="14">
    <location>
        <position position="153"/>
    </location>
    <ligand>
        <name>NADP(+)</name>
        <dbReference type="ChEBI" id="CHEBI:58349"/>
    </ligand>
</feature>
<dbReference type="EC" id="3.5.4.26" evidence="12"/>
<organism evidence="17 18">
    <name type="scientific">Phreatobacter cathodiphilus</name>
    <dbReference type="NCBI Taxonomy" id="1868589"/>
    <lineage>
        <taxon>Bacteria</taxon>
        <taxon>Pseudomonadati</taxon>
        <taxon>Pseudomonadota</taxon>
        <taxon>Alphaproteobacteria</taxon>
        <taxon>Hyphomicrobiales</taxon>
        <taxon>Phreatobacteraceae</taxon>
        <taxon>Phreatobacter</taxon>
    </lineage>
</organism>
<comment type="similarity">
    <text evidence="5 12">In the C-terminal section; belongs to the HTP reductase family.</text>
</comment>
<feature type="binding site" evidence="14">
    <location>
        <position position="295"/>
    </location>
    <ligand>
        <name>substrate</name>
    </ligand>
</feature>
<dbReference type="PROSITE" id="PS51747">
    <property type="entry name" value="CYT_DCMP_DEAMINASES_2"/>
    <property type="match status" value="1"/>
</dbReference>
<protein>
    <recommendedName>
        <fullName evidence="12">Riboflavin biosynthesis protein RibD</fullName>
    </recommendedName>
    <domain>
        <recommendedName>
            <fullName evidence="12">Diaminohydroxyphosphoribosylaminopyrimidine deaminase</fullName>
            <shortName evidence="12">DRAP deaminase</shortName>
            <ecNumber evidence="12">3.5.4.26</ecNumber>
        </recommendedName>
        <alternativeName>
            <fullName evidence="12">Riboflavin-specific deaminase</fullName>
        </alternativeName>
    </domain>
    <domain>
        <recommendedName>
            <fullName evidence="12">5-amino-6-(5-phosphoribosylamino)uracil reductase</fullName>
            <ecNumber evidence="12">1.1.1.193</ecNumber>
        </recommendedName>
        <alternativeName>
            <fullName evidence="12">HTP reductase</fullName>
        </alternativeName>
    </domain>
</protein>
<dbReference type="Gene3D" id="3.40.430.10">
    <property type="entry name" value="Dihydrofolate Reductase, subunit A"/>
    <property type="match status" value="1"/>
</dbReference>
<evidence type="ECO:0000256" key="4">
    <source>
        <dbReference type="ARBA" id="ARBA00005259"/>
    </source>
</evidence>
<name>A0A2S0NHW6_9HYPH</name>
<dbReference type="PANTHER" id="PTHR38011:SF7">
    <property type="entry name" value="2,5-DIAMINO-6-RIBOSYLAMINO-4(3H)-PYRIMIDINONE 5'-PHOSPHATE REDUCTASE"/>
    <property type="match status" value="1"/>
</dbReference>
<dbReference type="NCBIfam" id="TIGR00326">
    <property type="entry name" value="eubact_ribD"/>
    <property type="match status" value="1"/>
</dbReference>
<dbReference type="GO" id="GO:0009231">
    <property type="term" value="P:riboflavin biosynthetic process"/>
    <property type="evidence" value="ECO:0007669"/>
    <property type="project" value="UniProtKB-UniPathway"/>
</dbReference>
<dbReference type="GO" id="GO:0008270">
    <property type="term" value="F:zinc ion binding"/>
    <property type="evidence" value="ECO:0007669"/>
    <property type="project" value="InterPro"/>
</dbReference>
<feature type="active site" description="Proton donor" evidence="13">
    <location>
        <position position="46"/>
    </location>
</feature>
<evidence type="ECO:0000313" key="17">
    <source>
        <dbReference type="EMBL" id="AVO47521.1"/>
    </source>
</evidence>
<feature type="binding site" evidence="14">
    <location>
        <position position="222"/>
    </location>
    <ligand>
        <name>NADP(+)</name>
        <dbReference type="ChEBI" id="CHEBI:58349"/>
    </ligand>
</feature>
<evidence type="ECO:0000256" key="11">
    <source>
        <dbReference type="ARBA" id="ARBA00023268"/>
    </source>
</evidence>
<evidence type="ECO:0000313" key="18">
    <source>
        <dbReference type="Proteomes" id="UP000237889"/>
    </source>
</evidence>
<dbReference type="EC" id="1.1.1.193" evidence="12"/>
<dbReference type="SUPFAM" id="SSF53927">
    <property type="entry name" value="Cytidine deaminase-like"/>
    <property type="match status" value="1"/>
</dbReference>
<keyword evidence="7 12" id="KW-0479">Metal-binding</keyword>
<evidence type="ECO:0000256" key="10">
    <source>
        <dbReference type="ARBA" id="ARBA00023002"/>
    </source>
</evidence>
<evidence type="ECO:0000256" key="13">
    <source>
        <dbReference type="PIRSR" id="PIRSR006769-1"/>
    </source>
</evidence>
<feature type="binding site" evidence="14">
    <location>
        <position position="203"/>
    </location>
    <ligand>
        <name>substrate</name>
    </ligand>
</feature>
<evidence type="ECO:0000259" key="16">
    <source>
        <dbReference type="PROSITE" id="PS51747"/>
    </source>
</evidence>
<dbReference type="KEGG" id="phr:C6569_04155"/>
<dbReference type="EMBL" id="CP027668">
    <property type="protein sequence ID" value="AVO47521.1"/>
    <property type="molecule type" value="Genomic_DNA"/>
</dbReference>
<feature type="binding site" evidence="14">
    <location>
        <position position="206"/>
    </location>
    <ligand>
        <name>substrate</name>
    </ligand>
</feature>
<evidence type="ECO:0000256" key="1">
    <source>
        <dbReference type="ARBA" id="ARBA00002151"/>
    </source>
</evidence>
<evidence type="ECO:0000256" key="2">
    <source>
        <dbReference type="ARBA" id="ARBA00004882"/>
    </source>
</evidence>
<keyword evidence="6 12" id="KW-0686">Riboflavin biosynthesis</keyword>
<evidence type="ECO:0000256" key="9">
    <source>
        <dbReference type="ARBA" id="ARBA00022857"/>
    </source>
</evidence>
<accession>A0A2S0NHW6</accession>
<comment type="cofactor">
    <cofactor evidence="12 15">
        <name>Zn(2+)</name>
        <dbReference type="ChEBI" id="CHEBI:29105"/>
    </cofactor>
    <text evidence="12 15">Binds 1 zinc ion.</text>
</comment>
<evidence type="ECO:0000256" key="5">
    <source>
        <dbReference type="ARBA" id="ARBA00007417"/>
    </source>
</evidence>
<feature type="binding site" evidence="15">
    <location>
        <position position="74"/>
    </location>
    <ligand>
        <name>Zn(2+)</name>
        <dbReference type="ChEBI" id="CHEBI:29105"/>
        <note>catalytic</note>
    </ligand>
</feature>
<evidence type="ECO:0000256" key="15">
    <source>
        <dbReference type="PIRSR" id="PIRSR006769-3"/>
    </source>
</evidence>
<feature type="binding site" evidence="14">
    <location>
        <position position="183"/>
    </location>
    <ligand>
        <name>substrate</name>
    </ligand>
</feature>
<dbReference type="Proteomes" id="UP000237889">
    <property type="component" value="Chromosome"/>
</dbReference>
<keyword evidence="10 12" id="KW-0560">Oxidoreductase</keyword>
<sequence length="363" mass="37883">MDHALRLGRRHLGLAWPNPSVGCVIVKDGVVVGRGVTQAGGRPHGETTAIAHALAVSGPGATRGATAYVTLEPCSHYGRTAPCSDALARAGIARVVCAVGDPDPRVHGRGFHMLRAYGIAVDVGAGAAEAALDHRGHFIRVRQGRPFVQLKMALSADGYVAAAGGARTQISCPAATVQLHLVRAMADVIMIGIGTVLADDPMLTCRLPGMEARSPIRVIIDSKLRLPLTSRLVATAGEVPTWVISTVGAPPEAERALRRAGCEVMLVSRRPDGVVDMGAALRLLAARGITRVMSEGGPILGATLMRTGLADEIIVAHSPVTLGDGVPGFTEPMPARYRLAESRMAGCDRIDTFRPDPTVPEGA</sequence>
<feature type="binding site" evidence="14">
    <location>
        <position position="195"/>
    </location>
    <ligand>
        <name>NADP(+)</name>
        <dbReference type="ChEBI" id="CHEBI:58349"/>
    </ligand>
</feature>
<comment type="pathway">
    <text evidence="2 12">Cofactor biosynthesis; riboflavin biosynthesis; 5-amino-6-(D-ribitylamino)uracil from GTP: step 2/4.</text>
</comment>
<evidence type="ECO:0000256" key="6">
    <source>
        <dbReference type="ARBA" id="ARBA00022619"/>
    </source>
</evidence>
<dbReference type="Pfam" id="PF01872">
    <property type="entry name" value="RibD_C"/>
    <property type="match status" value="1"/>
</dbReference>
<dbReference type="InterPro" id="IPR004794">
    <property type="entry name" value="Eubact_RibD"/>
</dbReference>
<proteinExistence type="inferred from homology"/>
<dbReference type="OrthoDB" id="9800865at2"/>
<feature type="binding site" evidence="15">
    <location>
        <position position="83"/>
    </location>
    <ligand>
        <name>Zn(2+)</name>
        <dbReference type="ChEBI" id="CHEBI:29105"/>
        <note>catalytic</note>
    </ligand>
</feature>
<dbReference type="GO" id="GO:0008835">
    <property type="term" value="F:diaminohydroxyphosphoribosylaminopyrimidine deaminase activity"/>
    <property type="evidence" value="ECO:0007669"/>
    <property type="project" value="UniProtKB-EC"/>
</dbReference>
<keyword evidence="8 12" id="KW-0862">Zinc</keyword>
<keyword evidence="12" id="KW-0378">Hydrolase</keyword>
<comment type="catalytic activity">
    <reaction evidence="12">
        <text>2,5-diamino-6-hydroxy-4-(5-phosphoribosylamino)-pyrimidine + H2O + H(+) = 5-amino-6-(5-phospho-D-ribosylamino)uracil + NH4(+)</text>
        <dbReference type="Rhea" id="RHEA:21868"/>
        <dbReference type="ChEBI" id="CHEBI:15377"/>
        <dbReference type="ChEBI" id="CHEBI:15378"/>
        <dbReference type="ChEBI" id="CHEBI:28938"/>
        <dbReference type="ChEBI" id="CHEBI:58453"/>
        <dbReference type="ChEBI" id="CHEBI:58614"/>
        <dbReference type="EC" id="3.5.4.26"/>
    </reaction>
</comment>
<evidence type="ECO:0000256" key="14">
    <source>
        <dbReference type="PIRSR" id="PIRSR006769-2"/>
    </source>
</evidence>
<dbReference type="PROSITE" id="PS00903">
    <property type="entry name" value="CYT_DCMP_DEAMINASES_1"/>
    <property type="match status" value="1"/>
</dbReference>
<reference evidence="17 18" key="1">
    <citation type="submission" date="2018-03" db="EMBL/GenBank/DDBJ databases">
        <title>Genome sequencing of Phreatobacter sp.</title>
        <authorList>
            <person name="Kim S.-J."/>
            <person name="Heo J."/>
            <person name="Kwon S.-W."/>
        </authorList>
    </citation>
    <scope>NUCLEOTIDE SEQUENCE [LARGE SCALE GENOMIC DNA]</scope>
    <source>
        <strain evidence="17 18">S-12</strain>
    </source>
</reference>
<dbReference type="InterPro" id="IPR016192">
    <property type="entry name" value="APOBEC/CMP_deaminase_Zn-bd"/>
</dbReference>
<keyword evidence="11" id="KW-0511">Multifunctional enzyme</keyword>
<dbReference type="UniPathway" id="UPA00275">
    <property type="reaction ID" value="UER00401"/>
</dbReference>
<evidence type="ECO:0000256" key="12">
    <source>
        <dbReference type="PIRNR" id="PIRNR006769"/>
    </source>
</evidence>
<evidence type="ECO:0000256" key="3">
    <source>
        <dbReference type="ARBA" id="ARBA00004910"/>
    </source>
</evidence>
<dbReference type="InterPro" id="IPR024072">
    <property type="entry name" value="DHFR-like_dom_sf"/>
</dbReference>
<dbReference type="InterPro" id="IPR050765">
    <property type="entry name" value="Riboflavin_Biosynth_HTPR"/>
</dbReference>
<feature type="domain" description="CMP/dCMP-type deaminase" evidence="16">
    <location>
        <begin position="1"/>
        <end position="122"/>
    </location>
</feature>
<comment type="pathway">
    <text evidence="3 12">Cofactor biosynthesis; riboflavin biosynthesis; 5-amino-6-(D-ribitylamino)uracil from GTP: step 3/4.</text>
</comment>
<dbReference type="PIRSF" id="PIRSF006769">
    <property type="entry name" value="RibD"/>
    <property type="match status" value="1"/>
</dbReference>
<comment type="similarity">
    <text evidence="4 12">In the N-terminal section; belongs to the cytidine and deoxycytidylate deaminase family.</text>
</comment>
<feature type="binding site" evidence="15">
    <location>
        <position position="44"/>
    </location>
    <ligand>
        <name>Zn(2+)</name>
        <dbReference type="ChEBI" id="CHEBI:29105"/>
        <note>catalytic</note>
    </ligand>
</feature>
<dbReference type="CDD" id="cd01284">
    <property type="entry name" value="Riboflavin_deaminase-reductase"/>
    <property type="match status" value="1"/>
</dbReference>
<comment type="catalytic activity">
    <reaction evidence="12">
        <text>5-amino-6-(5-phospho-D-ribitylamino)uracil + NADP(+) = 5-amino-6-(5-phospho-D-ribosylamino)uracil + NADPH + H(+)</text>
        <dbReference type="Rhea" id="RHEA:17845"/>
        <dbReference type="ChEBI" id="CHEBI:15378"/>
        <dbReference type="ChEBI" id="CHEBI:57783"/>
        <dbReference type="ChEBI" id="CHEBI:58349"/>
        <dbReference type="ChEBI" id="CHEBI:58421"/>
        <dbReference type="ChEBI" id="CHEBI:58453"/>
        <dbReference type="EC" id="1.1.1.193"/>
    </reaction>
</comment>
<dbReference type="InterPro" id="IPR002734">
    <property type="entry name" value="RibDG_C"/>
</dbReference>
<keyword evidence="9 12" id="KW-0521">NADP</keyword>
<dbReference type="SUPFAM" id="SSF53597">
    <property type="entry name" value="Dihydrofolate reductase-like"/>
    <property type="match status" value="1"/>
</dbReference>
<dbReference type="Pfam" id="PF00383">
    <property type="entry name" value="dCMP_cyt_deam_1"/>
    <property type="match status" value="1"/>
</dbReference>
<dbReference type="PANTHER" id="PTHR38011">
    <property type="entry name" value="DIHYDROFOLATE REDUCTASE FAMILY PROTEIN (AFU_ORTHOLOGUE AFUA_8G06820)"/>
    <property type="match status" value="1"/>
</dbReference>
<dbReference type="Gene3D" id="3.40.140.10">
    <property type="entry name" value="Cytidine Deaminase, domain 2"/>
    <property type="match status" value="1"/>
</dbReference>